<proteinExistence type="predicted"/>
<feature type="compositionally biased region" description="Pro residues" evidence="1">
    <location>
        <begin position="312"/>
        <end position="342"/>
    </location>
</feature>
<accession>A0ABV3A7A0</accession>
<dbReference type="Proteomes" id="UP001551011">
    <property type="component" value="Unassembled WGS sequence"/>
</dbReference>
<feature type="region of interest" description="Disordered" evidence="1">
    <location>
        <begin position="311"/>
        <end position="342"/>
    </location>
</feature>
<sequence length="342" mass="37919">MAERTLRSRVAAGWSRAEGTVSKIVLLAVFGLNLVAQFVRPVGDALQDNVYIGGALLSLVGFLLYSEVQRLNTAHETQREATEDLRDGIRVLSERIVELGSAQRSASGVDITREQLLAEIERELEGKDKVELYVMGFTGENTAFRIKKALERLPASTQREVTVRYLVPDFDKEIQLPGRVLDGKAADAPAFRAALKGKIVASQEHLRDAEISMRHDGLGKLDFAFRVLHMSPMLNLYLINADRLVEAVYTPRKNADRQNRTAASREVLDLVMDDRRLLTRWHSDDGQRAAETVRDRRVLFNTLWTLAHPLKVPAPAPADPVPAPADPVPAPADPLPAPRTGD</sequence>
<name>A0ABV3A7A0_9ACTN</name>
<evidence type="ECO:0000313" key="3">
    <source>
        <dbReference type="Proteomes" id="UP001551011"/>
    </source>
</evidence>
<comment type="caution">
    <text evidence="2">The sequence shown here is derived from an EMBL/GenBank/DDBJ whole genome shotgun (WGS) entry which is preliminary data.</text>
</comment>
<protein>
    <submittedName>
        <fullName evidence="2">ATP/GTP-binding protein</fullName>
    </submittedName>
</protein>
<keyword evidence="3" id="KW-1185">Reference proteome</keyword>
<reference evidence="2 3" key="1">
    <citation type="submission" date="2024-06" db="EMBL/GenBank/DDBJ databases">
        <title>The Natural Products Discovery Center: Release of the First 8490 Sequenced Strains for Exploring Actinobacteria Biosynthetic Diversity.</title>
        <authorList>
            <person name="Kalkreuter E."/>
            <person name="Kautsar S.A."/>
            <person name="Yang D."/>
            <person name="Bader C.D."/>
            <person name="Teijaro C.N."/>
            <person name="Fluegel L."/>
            <person name="Davis C.M."/>
            <person name="Simpson J.R."/>
            <person name="Lauterbach L."/>
            <person name="Steele A.D."/>
            <person name="Gui C."/>
            <person name="Meng S."/>
            <person name="Li G."/>
            <person name="Viehrig K."/>
            <person name="Ye F."/>
            <person name="Su P."/>
            <person name="Kiefer A.F."/>
            <person name="Nichols A."/>
            <person name="Cepeda A.J."/>
            <person name="Yan W."/>
            <person name="Fan B."/>
            <person name="Jiang Y."/>
            <person name="Adhikari A."/>
            <person name="Zheng C.-J."/>
            <person name="Schuster L."/>
            <person name="Cowan T.M."/>
            <person name="Smanski M.J."/>
            <person name="Chevrette M.G."/>
            <person name="De Carvalho L.P.S."/>
            <person name="Shen B."/>
        </authorList>
    </citation>
    <scope>NUCLEOTIDE SEQUENCE [LARGE SCALE GENOMIC DNA]</scope>
    <source>
        <strain evidence="2 3">NPDC020594</strain>
    </source>
</reference>
<evidence type="ECO:0000256" key="1">
    <source>
        <dbReference type="SAM" id="MobiDB-lite"/>
    </source>
</evidence>
<dbReference type="EMBL" id="JBFAEG010000007">
    <property type="protein sequence ID" value="MEU5707667.1"/>
    <property type="molecule type" value="Genomic_DNA"/>
</dbReference>
<organism evidence="2 3">
    <name type="scientific">Streptomyces flaveolus</name>
    <dbReference type="NCBI Taxonomy" id="67297"/>
    <lineage>
        <taxon>Bacteria</taxon>
        <taxon>Bacillati</taxon>
        <taxon>Actinomycetota</taxon>
        <taxon>Actinomycetes</taxon>
        <taxon>Kitasatosporales</taxon>
        <taxon>Streptomycetaceae</taxon>
        <taxon>Streptomyces</taxon>
    </lineage>
</organism>
<evidence type="ECO:0000313" key="2">
    <source>
        <dbReference type="EMBL" id="MEU5707667.1"/>
    </source>
</evidence>
<gene>
    <name evidence="2" type="ORF">AB0H04_12420</name>
</gene>
<dbReference type="RefSeq" id="WP_199820016.1">
    <property type="nucleotide sequence ID" value="NZ_JBFAEG010000007.1"/>
</dbReference>